<sequence>MTTHEIKPDHFRVKPGHRVMLADWSTDTTDGFEGTKDDRAALLASLNEQLSDLQQMLYAESKHKVLVVLQGMDTSGKDGTIKHVFHTINPLGVRVANFKRPNDVELAHDYLWRVHEQAPRNGRITIFNRSHYEDVLVVRVNELVPTKIWQRRFEHIRGFEQMLADEGTTIIKVFLHISKDEQRARLQERLDNPAKHWKFEHGDVTERAHWDTYTEAYEQAISETSTDDAPWFIIPGDHKWYRNLVVSQLLVDKLTSLNMRYPEPIDGIEDIRITD</sequence>
<dbReference type="PANTHER" id="PTHR34383">
    <property type="entry name" value="POLYPHOSPHATE:AMP PHOSPHOTRANSFERASE-RELATED"/>
    <property type="match status" value="1"/>
</dbReference>
<keyword evidence="2" id="KW-0418">Kinase</keyword>
<dbReference type="InterPro" id="IPR027417">
    <property type="entry name" value="P-loop_NTPase"/>
</dbReference>
<dbReference type="EMBL" id="CAEMXZ010000130">
    <property type="protein sequence ID" value="CAB4324312.1"/>
    <property type="molecule type" value="Genomic_DNA"/>
</dbReference>
<evidence type="ECO:0000313" key="4">
    <source>
        <dbReference type="EMBL" id="CAB4324312.1"/>
    </source>
</evidence>
<evidence type="ECO:0000256" key="1">
    <source>
        <dbReference type="ARBA" id="ARBA00022679"/>
    </source>
</evidence>
<dbReference type="SUPFAM" id="SSF52540">
    <property type="entry name" value="P-loop containing nucleoside triphosphate hydrolases"/>
    <property type="match status" value="1"/>
</dbReference>
<dbReference type="InterPro" id="IPR022488">
    <property type="entry name" value="PPK2-related"/>
</dbReference>
<organism evidence="4">
    <name type="scientific">freshwater metagenome</name>
    <dbReference type="NCBI Taxonomy" id="449393"/>
    <lineage>
        <taxon>unclassified sequences</taxon>
        <taxon>metagenomes</taxon>
        <taxon>ecological metagenomes</taxon>
    </lineage>
</organism>
<evidence type="ECO:0000313" key="5">
    <source>
        <dbReference type="EMBL" id="CAB4943315.1"/>
    </source>
</evidence>
<dbReference type="InterPro" id="IPR016898">
    <property type="entry name" value="Polyphosphate_phosphotransfera"/>
</dbReference>
<dbReference type="AlphaFoldDB" id="A0A6J5YLA3"/>
<accession>A0A6J5YLA3</accession>
<keyword evidence="1" id="KW-0808">Transferase</keyword>
<dbReference type="GO" id="GO:0008976">
    <property type="term" value="F:polyphosphate kinase activity"/>
    <property type="evidence" value="ECO:0007669"/>
    <property type="project" value="InterPro"/>
</dbReference>
<dbReference type="PANTHER" id="PTHR34383:SF3">
    <property type="entry name" value="POLYPHOSPHATE:AMP PHOSPHOTRANSFERASE"/>
    <property type="match status" value="1"/>
</dbReference>
<feature type="domain" description="Polyphosphate kinase-2-related" evidence="3">
    <location>
        <begin position="36"/>
        <end position="257"/>
    </location>
</feature>
<dbReference type="Gene3D" id="3.40.50.300">
    <property type="entry name" value="P-loop containing nucleotide triphosphate hydrolases"/>
    <property type="match status" value="1"/>
</dbReference>
<dbReference type="GO" id="GO:0006797">
    <property type="term" value="P:polyphosphate metabolic process"/>
    <property type="evidence" value="ECO:0007669"/>
    <property type="project" value="InterPro"/>
</dbReference>
<reference evidence="4" key="1">
    <citation type="submission" date="2020-05" db="EMBL/GenBank/DDBJ databases">
        <authorList>
            <person name="Chiriac C."/>
            <person name="Salcher M."/>
            <person name="Ghai R."/>
            <person name="Kavagutti S V."/>
        </authorList>
    </citation>
    <scope>NUCLEOTIDE SEQUENCE</scope>
</reference>
<gene>
    <name evidence="4" type="ORF">UFOPK1392_02077</name>
    <name evidence="5" type="ORF">UFOPK3733_01423</name>
</gene>
<dbReference type="PIRSF" id="PIRSF028756">
    <property type="entry name" value="PPK2_prd"/>
    <property type="match status" value="1"/>
</dbReference>
<protein>
    <submittedName>
        <fullName evidence="4">Unannotated protein</fullName>
    </submittedName>
</protein>
<dbReference type="Pfam" id="PF03976">
    <property type="entry name" value="PPK2"/>
    <property type="match status" value="1"/>
</dbReference>
<name>A0A6J5YLA3_9ZZZZ</name>
<dbReference type="EMBL" id="CAFBNC010000076">
    <property type="protein sequence ID" value="CAB4943315.1"/>
    <property type="molecule type" value="Genomic_DNA"/>
</dbReference>
<evidence type="ECO:0000259" key="3">
    <source>
        <dbReference type="Pfam" id="PF03976"/>
    </source>
</evidence>
<evidence type="ECO:0000256" key="2">
    <source>
        <dbReference type="ARBA" id="ARBA00022777"/>
    </source>
</evidence>
<dbReference type="InterPro" id="IPR022300">
    <property type="entry name" value="PPK2-rel_1"/>
</dbReference>
<dbReference type="NCBIfam" id="TIGR03709">
    <property type="entry name" value="PPK2_rel_1"/>
    <property type="match status" value="1"/>
</dbReference>
<proteinExistence type="predicted"/>